<protein>
    <submittedName>
        <fullName evidence="2">Uncharacterized protein</fullName>
    </submittedName>
</protein>
<feature type="non-terminal residue" evidence="2">
    <location>
        <position position="149"/>
    </location>
</feature>
<organism evidence="2 3">
    <name type="scientific">Phytophthora fragariae</name>
    <dbReference type="NCBI Taxonomy" id="53985"/>
    <lineage>
        <taxon>Eukaryota</taxon>
        <taxon>Sar</taxon>
        <taxon>Stramenopiles</taxon>
        <taxon>Oomycota</taxon>
        <taxon>Peronosporomycetes</taxon>
        <taxon>Peronosporales</taxon>
        <taxon>Peronosporaceae</taxon>
        <taxon>Phytophthora</taxon>
    </lineage>
</organism>
<dbReference type="EMBL" id="QXFY01008819">
    <property type="protein sequence ID" value="KAE9263497.1"/>
    <property type="molecule type" value="Genomic_DNA"/>
</dbReference>
<evidence type="ECO:0000313" key="3">
    <source>
        <dbReference type="Proteomes" id="UP000486351"/>
    </source>
</evidence>
<feature type="transmembrane region" description="Helical" evidence="1">
    <location>
        <begin position="35"/>
        <end position="55"/>
    </location>
</feature>
<keyword evidence="1" id="KW-1133">Transmembrane helix</keyword>
<sequence>MVQARTGGNGCRLLDLSIKGRLLLTKLAVTVLQAWQAWGVGLMSLAIGYASLHAYSQFRCVARTQPPCHHCNLSEVMQVRERFATKGYVIFYGAVHVDTINSWRSIARQIDGWFEEEVNDGFFGFFDDEANMTEERVRVKVVVPDQDAR</sequence>
<keyword evidence="1" id="KW-0812">Transmembrane</keyword>
<keyword evidence="1" id="KW-0472">Membrane</keyword>
<dbReference type="AlphaFoldDB" id="A0A6G0Q073"/>
<dbReference type="Proteomes" id="UP000486351">
    <property type="component" value="Unassembled WGS sequence"/>
</dbReference>
<reference evidence="2 3" key="1">
    <citation type="submission" date="2018-09" db="EMBL/GenBank/DDBJ databases">
        <title>Genomic investigation of the strawberry pathogen Phytophthora fragariae indicates pathogenicity is determined by transcriptional variation in three key races.</title>
        <authorList>
            <person name="Adams T.M."/>
            <person name="Armitage A.D."/>
            <person name="Sobczyk M.K."/>
            <person name="Bates H.J."/>
            <person name="Dunwell J.M."/>
            <person name="Nellist C.F."/>
            <person name="Harrison R.J."/>
        </authorList>
    </citation>
    <scope>NUCLEOTIDE SEQUENCE [LARGE SCALE GENOMIC DNA]</scope>
    <source>
        <strain evidence="2 3">NOV-77</strain>
    </source>
</reference>
<evidence type="ECO:0000313" key="2">
    <source>
        <dbReference type="EMBL" id="KAE9263497.1"/>
    </source>
</evidence>
<name>A0A6G0Q073_9STRA</name>
<accession>A0A6G0Q073</accession>
<comment type="caution">
    <text evidence="2">The sequence shown here is derived from an EMBL/GenBank/DDBJ whole genome shotgun (WGS) entry which is preliminary data.</text>
</comment>
<proteinExistence type="predicted"/>
<evidence type="ECO:0000256" key="1">
    <source>
        <dbReference type="SAM" id="Phobius"/>
    </source>
</evidence>
<gene>
    <name evidence="2" type="ORF">PF008_g32352</name>
</gene>